<feature type="domain" description="HTH araC/xylS-type" evidence="6">
    <location>
        <begin position="291"/>
        <end position="396"/>
    </location>
</feature>
<organism evidence="7 8">
    <name type="scientific">Rhizobium glycinendophyticum</name>
    <dbReference type="NCBI Taxonomy" id="2589807"/>
    <lineage>
        <taxon>Bacteria</taxon>
        <taxon>Pseudomonadati</taxon>
        <taxon>Pseudomonadota</taxon>
        <taxon>Alphaproteobacteria</taxon>
        <taxon>Hyphomicrobiales</taxon>
        <taxon>Rhizobiaceae</taxon>
        <taxon>Rhizobium/Agrobacterium group</taxon>
        <taxon>Rhizobium</taxon>
    </lineage>
</organism>
<dbReference type="InterPro" id="IPR009057">
    <property type="entry name" value="Homeodomain-like_sf"/>
</dbReference>
<feature type="compositionally biased region" description="Basic and acidic residues" evidence="4">
    <location>
        <begin position="229"/>
        <end position="257"/>
    </location>
</feature>
<sequence>MLFVPLSFLVALFLAVFLVRLLREGRDAWGTQGLFLALIVLHIVQSLLVGLRWGYGLLQVLVVLPVMASLIPALSYLAFRDLARERQGIARSDWPHLLPTLLVAAILIMARLPAGLGIPPALRIPVDLVLIASFLGYGLALFWLARLGPDGLVASRLDGTLRSYRALQLTGLALITSALTDIGISLDMLWSGGRYSPMVVSAATTLILFLLGLGAVTAGEEEAGEGGTEEERGERSGGGAQDRDGRGEAGQRGERPAGRATLEMATVSEATALSDANPAPGAAKPSSDDHRRIAADLDCLMTERRFWANPDLNLARLSRRLGLPARAVSEAVNRVHGVSVSHYVNNFRVAETCRLLSTTEMPITRILFEAGFLTKSNFNREFLRVTGLSPTDWRRRNRAETAAA</sequence>
<dbReference type="SMART" id="SM00342">
    <property type="entry name" value="HTH_ARAC"/>
    <property type="match status" value="1"/>
</dbReference>
<protein>
    <submittedName>
        <fullName evidence="7">Helix-turn-helix transcriptional regulator</fullName>
    </submittedName>
</protein>
<feature type="transmembrane region" description="Helical" evidence="5">
    <location>
        <begin position="166"/>
        <end position="186"/>
    </location>
</feature>
<dbReference type="SUPFAM" id="SSF46689">
    <property type="entry name" value="Homeodomain-like"/>
    <property type="match status" value="1"/>
</dbReference>
<proteinExistence type="predicted"/>
<dbReference type="GO" id="GO:0003700">
    <property type="term" value="F:DNA-binding transcription factor activity"/>
    <property type="evidence" value="ECO:0007669"/>
    <property type="project" value="InterPro"/>
</dbReference>
<evidence type="ECO:0000313" key="7">
    <source>
        <dbReference type="EMBL" id="TPP10354.1"/>
    </source>
</evidence>
<dbReference type="RefSeq" id="WP_140826702.1">
    <property type="nucleotide sequence ID" value="NZ_VFYP01000001.1"/>
</dbReference>
<feature type="region of interest" description="Disordered" evidence="4">
    <location>
        <begin position="270"/>
        <end position="289"/>
    </location>
</feature>
<keyword evidence="5" id="KW-0812">Transmembrane</keyword>
<dbReference type="PROSITE" id="PS00041">
    <property type="entry name" value="HTH_ARAC_FAMILY_1"/>
    <property type="match status" value="1"/>
</dbReference>
<feature type="transmembrane region" description="Helical" evidence="5">
    <location>
        <begin position="198"/>
        <end position="218"/>
    </location>
</feature>
<dbReference type="Gene3D" id="1.10.10.60">
    <property type="entry name" value="Homeodomain-like"/>
    <property type="match status" value="1"/>
</dbReference>
<dbReference type="Proteomes" id="UP000316429">
    <property type="component" value="Unassembled WGS sequence"/>
</dbReference>
<reference evidence="7 8" key="1">
    <citation type="submission" date="2019-06" db="EMBL/GenBank/DDBJ databases">
        <title>Rhizobium sp. CL12 isolated from roots of soybean.</title>
        <authorList>
            <person name="Wang C."/>
        </authorList>
    </citation>
    <scope>NUCLEOTIDE SEQUENCE [LARGE SCALE GENOMIC DNA]</scope>
    <source>
        <strain evidence="7 8">CL12</strain>
    </source>
</reference>
<feature type="transmembrane region" description="Helical" evidence="5">
    <location>
        <begin position="57"/>
        <end position="79"/>
    </location>
</feature>
<dbReference type="AlphaFoldDB" id="A0A504U5R8"/>
<dbReference type="Pfam" id="PF12833">
    <property type="entry name" value="HTH_18"/>
    <property type="match status" value="1"/>
</dbReference>
<evidence type="ECO:0000256" key="5">
    <source>
        <dbReference type="SAM" id="Phobius"/>
    </source>
</evidence>
<dbReference type="EMBL" id="VFYP01000001">
    <property type="protein sequence ID" value="TPP10354.1"/>
    <property type="molecule type" value="Genomic_DNA"/>
</dbReference>
<accession>A0A504U5R8</accession>
<dbReference type="PANTHER" id="PTHR43280">
    <property type="entry name" value="ARAC-FAMILY TRANSCRIPTIONAL REGULATOR"/>
    <property type="match status" value="1"/>
</dbReference>
<feature type="transmembrane region" description="Helical" evidence="5">
    <location>
        <begin position="34"/>
        <end position="51"/>
    </location>
</feature>
<name>A0A504U5R8_9HYPH</name>
<feature type="transmembrane region" description="Helical" evidence="5">
    <location>
        <begin position="128"/>
        <end position="145"/>
    </location>
</feature>
<gene>
    <name evidence="7" type="ORF">FJQ55_05705</name>
</gene>
<evidence type="ECO:0000256" key="3">
    <source>
        <dbReference type="ARBA" id="ARBA00023163"/>
    </source>
</evidence>
<dbReference type="OrthoDB" id="345413at2"/>
<dbReference type="PROSITE" id="PS01124">
    <property type="entry name" value="HTH_ARAC_FAMILY_2"/>
    <property type="match status" value="1"/>
</dbReference>
<keyword evidence="5" id="KW-0472">Membrane</keyword>
<evidence type="ECO:0000313" key="8">
    <source>
        <dbReference type="Proteomes" id="UP000316429"/>
    </source>
</evidence>
<feature type="transmembrane region" description="Helical" evidence="5">
    <location>
        <begin position="100"/>
        <end position="122"/>
    </location>
</feature>
<evidence type="ECO:0000256" key="1">
    <source>
        <dbReference type="ARBA" id="ARBA00023015"/>
    </source>
</evidence>
<evidence type="ECO:0000256" key="2">
    <source>
        <dbReference type="ARBA" id="ARBA00023125"/>
    </source>
</evidence>
<keyword evidence="8" id="KW-1185">Reference proteome</keyword>
<comment type="caution">
    <text evidence="7">The sequence shown here is derived from an EMBL/GenBank/DDBJ whole genome shotgun (WGS) entry which is preliminary data.</text>
</comment>
<keyword evidence="1" id="KW-0805">Transcription regulation</keyword>
<dbReference type="GO" id="GO:0043565">
    <property type="term" value="F:sequence-specific DNA binding"/>
    <property type="evidence" value="ECO:0007669"/>
    <property type="project" value="InterPro"/>
</dbReference>
<keyword evidence="3" id="KW-0804">Transcription</keyword>
<evidence type="ECO:0000259" key="6">
    <source>
        <dbReference type="PROSITE" id="PS01124"/>
    </source>
</evidence>
<dbReference type="PANTHER" id="PTHR43280:SF29">
    <property type="entry name" value="ARAC-FAMILY TRANSCRIPTIONAL REGULATOR"/>
    <property type="match status" value="1"/>
</dbReference>
<dbReference type="InterPro" id="IPR018062">
    <property type="entry name" value="HTH_AraC-typ_CS"/>
</dbReference>
<dbReference type="InterPro" id="IPR018060">
    <property type="entry name" value="HTH_AraC"/>
</dbReference>
<feature type="transmembrane region" description="Helical" evidence="5">
    <location>
        <begin position="6"/>
        <end position="22"/>
    </location>
</feature>
<evidence type="ECO:0000256" key="4">
    <source>
        <dbReference type="SAM" id="MobiDB-lite"/>
    </source>
</evidence>
<keyword evidence="2" id="KW-0238">DNA-binding</keyword>
<feature type="region of interest" description="Disordered" evidence="4">
    <location>
        <begin position="220"/>
        <end position="260"/>
    </location>
</feature>
<keyword evidence="5" id="KW-1133">Transmembrane helix</keyword>